<reference evidence="10" key="2">
    <citation type="submission" date="2021-05" db="EMBL/GenBank/DDBJ databases">
        <title>Pangenome of Leuconostoc gelidum warrants species status for Leuconostoc gelidum subsp. gasicomitatum.</title>
        <authorList>
            <person name="Johansson P."/>
            <person name="Sade E."/>
            <person name="Hultman J."/>
            <person name="Auvinen P."/>
            <person name="Bjorkroth J."/>
        </authorList>
    </citation>
    <scope>NUCLEOTIDE SEQUENCE</scope>
    <source>
        <strain evidence="10">A.21.4</strain>
    </source>
</reference>
<dbReference type="Gene3D" id="3.40.50.10260">
    <property type="entry name" value="YjeF N-terminal domain"/>
    <property type="match status" value="1"/>
</dbReference>
<keyword evidence="4 7" id="KW-0630">Potassium</keyword>
<keyword evidence="6 7" id="KW-0413">Isomerase</keyword>
<feature type="binding site" evidence="7">
    <location>
        <position position="58"/>
    </location>
    <ligand>
        <name>K(+)</name>
        <dbReference type="ChEBI" id="CHEBI:29103"/>
    </ligand>
</feature>
<dbReference type="SMR" id="A0A9Q3SY83"/>
<dbReference type="EMBL" id="JAHBFI010000009">
    <property type="protein sequence ID" value="MBZ5962373.1"/>
    <property type="molecule type" value="Genomic_DNA"/>
</dbReference>
<feature type="binding site" evidence="7">
    <location>
        <position position="152"/>
    </location>
    <ligand>
        <name>(6S)-NADPHX</name>
        <dbReference type="ChEBI" id="CHEBI:64076"/>
    </ligand>
</feature>
<comment type="catalytic activity">
    <reaction evidence="7">
        <text>(6R)-NADPHX = (6S)-NADPHX</text>
        <dbReference type="Rhea" id="RHEA:32227"/>
        <dbReference type="ChEBI" id="CHEBI:64076"/>
        <dbReference type="ChEBI" id="CHEBI:64077"/>
        <dbReference type="EC" id="5.1.99.6"/>
    </reaction>
</comment>
<dbReference type="GO" id="GO:0052856">
    <property type="term" value="F:NAD(P)HX epimerase activity"/>
    <property type="evidence" value="ECO:0007669"/>
    <property type="project" value="UniProtKB-UniRule"/>
</dbReference>
<comment type="caution">
    <text evidence="7">Lacks conserved residue(s) required for the propagation of feature annotation.</text>
</comment>
<keyword evidence="5 7" id="KW-0520">NAD</keyword>
<evidence type="ECO:0000313" key="12">
    <source>
        <dbReference type="Proteomes" id="UP000752647"/>
    </source>
</evidence>
<dbReference type="HAMAP" id="MF_01966">
    <property type="entry name" value="NADHX_epimerase"/>
    <property type="match status" value="1"/>
</dbReference>
<gene>
    <name evidence="7" type="primary">nnrE</name>
    <name evidence="9" type="ORF">C122C_1285</name>
    <name evidence="10" type="ORF">KIJ12_04260</name>
</gene>
<evidence type="ECO:0000256" key="5">
    <source>
        <dbReference type="ARBA" id="ARBA00023027"/>
    </source>
</evidence>
<dbReference type="GO" id="GO:0000166">
    <property type="term" value="F:nucleotide binding"/>
    <property type="evidence" value="ECO:0007669"/>
    <property type="project" value="UniProtKB-KW"/>
</dbReference>
<sequence>MQLVTASEMQKIDTYTVNTIGMPQDVLIERAALSVIDVIGAGHFNLEHILVLAGLGNNGADGVAITRLLYAQGFNVSLQFVGNVSRAKESVQRQLAIIEKYGLVRSEKSDFNEATLIIDAIFGTGLNNLLPEGLQKMIKAANHIEKTVIAIDTPTGIDATTGEVRGAALKAHTTVTFGYNKIGLTRRVGGYLSGNVIVKDIGLLTPPDFSFSDTEENHSTKDV</sequence>
<dbReference type="Proteomes" id="UP000752647">
    <property type="component" value="Unassembled WGS sequence"/>
</dbReference>
<evidence type="ECO:0000313" key="9">
    <source>
        <dbReference type="EMBL" id="CUW06443.1"/>
    </source>
</evidence>
<dbReference type="EC" id="5.1.99.6" evidence="7"/>
<feature type="binding site" evidence="7">
    <location>
        <begin position="123"/>
        <end position="129"/>
    </location>
    <ligand>
        <name>(6S)-NADPHX</name>
        <dbReference type="ChEBI" id="CHEBI:64076"/>
    </ligand>
</feature>
<dbReference type="GeneID" id="34300556"/>
<feature type="binding site" evidence="7">
    <location>
        <position position="119"/>
    </location>
    <ligand>
        <name>K(+)</name>
        <dbReference type="ChEBI" id="CHEBI:29103"/>
    </ligand>
</feature>
<proteinExistence type="inferred from homology"/>
<accession>A0A9Q3SY83</accession>
<keyword evidence="11" id="KW-1185">Reference proteome</keyword>
<dbReference type="GO" id="GO:0031087">
    <property type="term" value="P:deadenylation-independent decapping of nuclear-transcribed mRNA"/>
    <property type="evidence" value="ECO:0007669"/>
    <property type="project" value="TreeGrafter"/>
</dbReference>
<dbReference type="Pfam" id="PF03853">
    <property type="entry name" value="YjeF_N"/>
    <property type="match status" value="1"/>
</dbReference>
<dbReference type="InterPro" id="IPR036652">
    <property type="entry name" value="YjeF_N_dom_sf"/>
</dbReference>
<protein>
    <recommendedName>
        <fullName evidence="7">NAD(P)H-hydrate epimerase</fullName>
        <ecNumber evidence="7">5.1.99.6</ecNumber>
    </recommendedName>
    <alternativeName>
        <fullName evidence="7">NAD(P)HX epimerase</fullName>
    </alternativeName>
</protein>
<dbReference type="EMBL" id="FBSY01000003">
    <property type="protein sequence ID" value="CUW06443.1"/>
    <property type="molecule type" value="Genomic_DNA"/>
</dbReference>
<comment type="caution">
    <text evidence="10">The sequence shown here is derived from an EMBL/GenBank/DDBJ whole genome shotgun (WGS) entry which is preliminary data.</text>
</comment>
<name>A0A9Q3SY83_9LACO</name>
<feature type="binding site" evidence="7">
    <location>
        <begin position="57"/>
        <end position="61"/>
    </location>
    <ligand>
        <name>(6S)-NADPHX</name>
        <dbReference type="ChEBI" id="CHEBI:64076"/>
    </ligand>
</feature>
<dbReference type="NCBIfam" id="TIGR00197">
    <property type="entry name" value="yjeF_nterm"/>
    <property type="match status" value="1"/>
</dbReference>
<evidence type="ECO:0000256" key="4">
    <source>
        <dbReference type="ARBA" id="ARBA00022958"/>
    </source>
</evidence>
<evidence type="ECO:0000313" key="11">
    <source>
        <dbReference type="Proteomes" id="UP000199271"/>
    </source>
</evidence>
<dbReference type="PANTHER" id="PTHR13612:SF0">
    <property type="entry name" value="ENHANCER OF MRNA-DECAPPING PROTEIN 3"/>
    <property type="match status" value="1"/>
</dbReference>
<evidence type="ECO:0000256" key="6">
    <source>
        <dbReference type="ARBA" id="ARBA00023235"/>
    </source>
</evidence>
<reference evidence="9 11" key="1">
    <citation type="submission" date="2015-12" db="EMBL/GenBank/DDBJ databases">
        <authorList>
            <person name="Andreevskaya M."/>
        </authorList>
    </citation>
    <scope>NUCLEOTIDE SEQUENCE [LARGE SCALE GENOMIC DNA]</scope>
    <source>
        <strain evidence="9 11">C122c</strain>
    </source>
</reference>
<keyword evidence="2 7" id="KW-0547">Nucleotide-binding</keyword>
<evidence type="ECO:0000256" key="1">
    <source>
        <dbReference type="ARBA" id="ARBA00022723"/>
    </source>
</evidence>
<feature type="binding site" evidence="7">
    <location>
        <position position="155"/>
    </location>
    <ligand>
        <name>K(+)</name>
        <dbReference type="ChEBI" id="CHEBI:29103"/>
    </ligand>
</feature>
<dbReference type="GO" id="GO:0003729">
    <property type="term" value="F:mRNA binding"/>
    <property type="evidence" value="ECO:0007669"/>
    <property type="project" value="TreeGrafter"/>
</dbReference>
<dbReference type="PANTHER" id="PTHR13612">
    <property type="entry name" value="ENHANCER OF MRNA-DECAPPING PROTEIN 3"/>
    <property type="match status" value="1"/>
</dbReference>
<dbReference type="GO" id="GO:0000932">
    <property type="term" value="C:P-body"/>
    <property type="evidence" value="ECO:0007669"/>
    <property type="project" value="TreeGrafter"/>
</dbReference>
<keyword evidence="3 7" id="KW-0521">NADP</keyword>
<dbReference type="GO" id="GO:0046872">
    <property type="term" value="F:metal ion binding"/>
    <property type="evidence" value="ECO:0007669"/>
    <property type="project" value="UniProtKB-KW"/>
</dbReference>
<dbReference type="InterPro" id="IPR004443">
    <property type="entry name" value="YjeF_N_dom"/>
</dbReference>
<comment type="similarity">
    <text evidence="7">Belongs to the NnrE/AIBP family.</text>
</comment>
<dbReference type="Proteomes" id="UP000199271">
    <property type="component" value="Unassembled WGS sequence"/>
</dbReference>
<keyword evidence="1 7" id="KW-0479">Metal-binding</keyword>
<evidence type="ECO:0000259" key="8">
    <source>
        <dbReference type="PROSITE" id="PS51385"/>
    </source>
</evidence>
<organism evidence="10 12">
    <name type="scientific">Leuconostoc gasicomitatum</name>
    <dbReference type="NCBI Taxonomy" id="115778"/>
    <lineage>
        <taxon>Bacteria</taxon>
        <taxon>Bacillati</taxon>
        <taxon>Bacillota</taxon>
        <taxon>Bacilli</taxon>
        <taxon>Lactobacillales</taxon>
        <taxon>Lactobacillaceae</taxon>
        <taxon>Leuconostoc</taxon>
        <taxon>Leuconostoc gelidum group</taxon>
    </lineage>
</organism>
<evidence type="ECO:0000256" key="2">
    <source>
        <dbReference type="ARBA" id="ARBA00022741"/>
    </source>
</evidence>
<comment type="cofactor">
    <cofactor evidence="7">
        <name>K(+)</name>
        <dbReference type="ChEBI" id="CHEBI:29103"/>
    </cofactor>
    <text evidence="7">Binds 1 potassium ion per subunit.</text>
</comment>
<comment type="function">
    <text evidence="7">Catalyzes the epimerization of the S- and R-forms of NAD(P)HX, a damaged form of NAD(P)H that is a result of enzymatic or heat-dependent hydration. This is a prerequisite for the S-specific NAD(P)H-hydrate dehydratase to allow the repair of both epimers of NAD(P)HX.</text>
</comment>
<dbReference type="OMA" id="MIKAANH"/>
<comment type="catalytic activity">
    <reaction evidence="7">
        <text>(6R)-NADHX = (6S)-NADHX</text>
        <dbReference type="Rhea" id="RHEA:32215"/>
        <dbReference type="ChEBI" id="CHEBI:64074"/>
        <dbReference type="ChEBI" id="CHEBI:64075"/>
        <dbReference type="EC" id="5.1.99.6"/>
    </reaction>
</comment>
<dbReference type="SUPFAM" id="SSF64153">
    <property type="entry name" value="YjeF N-terminal domain-like"/>
    <property type="match status" value="1"/>
</dbReference>
<dbReference type="GO" id="GO:0033962">
    <property type="term" value="P:P-body assembly"/>
    <property type="evidence" value="ECO:0007669"/>
    <property type="project" value="TreeGrafter"/>
</dbReference>
<evidence type="ECO:0000256" key="7">
    <source>
        <dbReference type="HAMAP-Rule" id="MF_01966"/>
    </source>
</evidence>
<dbReference type="PROSITE" id="PS51385">
    <property type="entry name" value="YJEF_N"/>
    <property type="match status" value="1"/>
</dbReference>
<dbReference type="AlphaFoldDB" id="A0A9Q3SY83"/>
<dbReference type="RefSeq" id="WP_010385385.1">
    <property type="nucleotide sequence ID" value="NZ_BPKT01000008.1"/>
</dbReference>
<evidence type="ECO:0000256" key="3">
    <source>
        <dbReference type="ARBA" id="ARBA00022857"/>
    </source>
</evidence>
<evidence type="ECO:0000313" key="10">
    <source>
        <dbReference type="EMBL" id="MBZ5962373.1"/>
    </source>
</evidence>
<feature type="domain" description="YjeF N-terminal" evidence="8">
    <location>
        <begin position="9"/>
        <end position="209"/>
    </location>
</feature>